<sequence length="257" mass="28598">MFHLLLFHIHILKPNSSSHMQAMSMANLLIRGGEIHTTMPMHMQAIVLYSDFSSLDAMENVEDDDGVSIPTTDSMSTLSMDNNNNNNWEESVQSLLYTDESLEEQEKLSYLCYCAIASLKVGGSVLIPINRLGTLLQLLEQISASLESSTLKVPIYVISSIAEELLAYTNVIPEWLCKERQEKVPNSSPTAASASSDIYGSAVLDACEQIKARMAPIASEHNFDSFAKVHLRTESSRMCALTCTTCTTCLRERRKRH</sequence>
<dbReference type="PANTHER" id="PTHR46094">
    <property type="entry name" value="INTEGRATOR COMPLEX SUBUNIT 9"/>
    <property type="match status" value="1"/>
</dbReference>
<dbReference type="PANTHER" id="PTHR46094:SF1">
    <property type="entry name" value="INTEGRATOR COMPLEX SUBUNIT 9"/>
    <property type="match status" value="1"/>
</dbReference>
<dbReference type="OrthoDB" id="5600060at2759"/>
<dbReference type="EMBL" id="JRKL02002955">
    <property type="protein sequence ID" value="KAF3956931.1"/>
    <property type="molecule type" value="Genomic_DNA"/>
</dbReference>
<dbReference type="Proteomes" id="UP000737018">
    <property type="component" value="Unassembled WGS sequence"/>
</dbReference>
<dbReference type="InterPro" id="IPR027074">
    <property type="entry name" value="Integrator_9su"/>
</dbReference>
<dbReference type="SUPFAM" id="SSF56281">
    <property type="entry name" value="Metallo-hydrolase/oxidoreductase"/>
    <property type="match status" value="1"/>
</dbReference>
<evidence type="ECO:0000256" key="1">
    <source>
        <dbReference type="ARBA" id="ARBA00004123"/>
    </source>
</evidence>
<evidence type="ECO:0000313" key="4">
    <source>
        <dbReference type="EMBL" id="KAF3956931.1"/>
    </source>
</evidence>
<dbReference type="GO" id="GO:0016491">
    <property type="term" value="F:oxidoreductase activity"/>
    <property type="evidence" value="ECO:0007669"/>
    <property type="project" value="InterPro"/>
</dbReference>
<reference evidence="4" key="1">
    <citation type="submission" date="2020-03" db="EMBL/GenBank/DDBJ databases">
        <title>Castanea mollissima Vanexum genome sequencing.</title>
        <authorList>
            <person name="Staton M."/>
        </authorList>
    </citation>
    <scope>NUCLEOTIDE SEQUENCE</scope>
    <source>
        <tissue evidence="4">Leaf</tissue>
    </source>
</reference>
<organism evidence="4 5">
    <name type="scientific">Castanea mollissima</name>
    <name type="common">Chinese chestnut</name>
    <dbReference type="NCBI Taxonomy" id="60419"/>
    <lineage>
        <taxon>Eukaryota</taxon>
        <taxon>Viridiplantae</taxon>
        <taxon>Streptophyta</taxon>
        <taxon>Embryophyta</taxon>
        <taxon>Tracheophyta</taxon>
        <taxon>Spermatophyta</taxon>
        <taxon>Magnoliopsida</taxon>
        <taxon>eudicotyledons</taxon>
        <taxon>Gunneridae</taxon>
        <taxon>Pentapetalae</taxon>
        <taxon>rosids</taxon>
        <taxon>fabids</taxon>
        <taxon>Fagales</taxon>
        <taxon>Fagaceae</taxon>
        <taxon>Castanea</taxon>
    </lineage>
</organism>
<dbReference type="InterPro" id="IPR037165">
    <property type="entry name" value="AldOxase/xan_DH_Mopterin-bd_sf"/>
</dbReference>
<dbReference type="Pfam" id="PF20256">
    <property type="entry name" value="MoCoBD_2"/>
    <property type="match status" value="1"/>
</dbReference>
<gene>
    <name evidence="4" type="ORF">CMV_017999</name>
</gene>
<comment type="caution">
    <text evidence="4">The sequence shown here is derived from an EMBL/GenBank/DDBJ whole genome shotgun (WGS) entry which is preliminary data.</text>
</comment>
<evidence type="ECO:0000259" key="3">
    <source>
        <dbReference type="Pfam" id="PF20256"/>
    </source>
</evidence>
<keyword evidence="2" id="KW-0539">Nucleus</keyword>
<protein>
    <recommendedName>
        <fullName evidence="3">Aldehyde oxidase/xanthine dehydrogenase second molybdopterin binding domain-containing protein</fullName>
    </recommendedName>
</protein>
<proteinExistence type="predicted"/>
<feature type="domain" description="Aldehyde oxidase/xanthine dehydrogenase second molybdopterin binding" evidence="3">
    <location>
        <begin position="180"/>
        <end position="221"/>
    </location>
</feature>
<name>A0A8J4QQ36_9ROSI</name>
<comment type="subcellular location">
    <subcellularLocation>
        <location evidence="1">Nucleus</location>
    </subcellularLocation>
</comment>
<dbReference type="InterPro" id="IPR046867">
    <property type="entry name" value="AldOxase/xan_DH_MoCoBD2"/>
</dbReference>
<keyword evidence="5" id="KW-1185">Reference proteome</keyword>
<dbReference type="Gene3D" id="3.40.50.10890">
    <property type="match status" value="1"/>
</dbReference>
<dbReference type="SUPFAM" id="SSF56003">
    <property type="entry name" value="Molybdenum cofactor-binding domain"/>
    <property type="match status" value="1"/>
</dbReference>
<dbReference type="AlphaFoldDB" id="A0A8J4QQ36"/>
<evidence type="ECO:0000256" key="2">
    <source>
        <dbReference type="ARBA" id="ARBA00023242"/>
    </source>
</evidence>
<evidence type="ECO:0000313" key="5">
    <source>
        <dbReference type="Proteomes" id="UP000737018"/>
    </source>
</evidence>
<dbReference type="GO" id="GO:0034472">
    <property type="term" value="P:snRNA 3'-end processing"/>
    <property type="evidence" value="ECO:0007669"/>
    <property type="project" value="TreeGrafter"/>
</dbReference>
<accession>A0A8J4QQ36</accession>
<dbReference type="GO" id="GO:0032039">
    <property type="term" value="C:integrator complex"/>
    <property type="evidence" value="ECO:0007669"/>
    <property type="project" value="InterPro"/>
</dbReference>
<dbReference type="InterPro" id="IPR036866">
    <property type="entry name" value="RibonucZ/Hydroxyglut_hydro"/>
</dbReference>